<evidence type="ECO:0000256" key="2">
    <source>
        <dbReference type="ARBA" id="ARBA00023015"/>
    </source>
</evidence>
<dbReference type="EMBL" id="SZPZ01000003">
    <property type="protein sequence ID" value="TKK77704.1"/>
    <property type="molecule type" value="Genomic_DNA"/>
</dbReference>
<keyword evidence="2" id="KW-0805">Transcription regulation</keyword>
<keyword evidence="1" id="KW-0678">Repressor</keyword>
<dbReference type="AlphaFoldDB" id="A0A4U3LRB5"/>
<name>A0A4U3LRB5_9ACTN</name>
<protein>
    <submittedName>
        <fullName evidence="7">LacI family transcriptional regulator</fullName>
    </submittedName>
</protein>
<keyword evidence="8" id="KW-1185">Reference proteome</keyword>
<evidence type="ECO:0000256" key="3">
    <source>
        <dbReference type="ARBA" id="ARBA00023125"/>
    </source>
</evidence>
<proteinExistence type="predicted"/>
<keyword evidence="3" id="KW-0238">DNA-binding</keyword>
<feature type="region of interest" description="Disordered" evidence="5">
    <location>
        <begin position="1"/>
        <end position="33"/>
    </location>
</feature>
<dbReference type="Pfam" id="PF13377">
    <property type="entry name" value="Peripla_BP_3"/>
    <property type="match status" value="1"/>
</dbReference>
<reference evidence="7 8" key="1">
    <citation type="submission" date="2019-04" db="EMBL/GenBank/DDBJ databases">
        <title>Kribbella sp. NEAU-THZ 27 nov., a novel actinomycete isolated from soil.</title>
        <authorList>
            <person name="Duan L."/>
        </authorList>
    </citation>
    <scope>NUCLEOTIDE SEQUENCE [LARGE SCALE GENOMIC DNA]</scope>
    <source>
        <strain evidence="8">NEAU-THZ27</strain>
    </source>
</reference>
<organism evidence="7 8">
    <name type="scientific">Kribbella jiaozuonensis</name>
    <dbReference type="NCBI Taxonomy" id="2575441"/>
    <lineage>
        <taxon>Bacteria</taxon>
        <taxon>Bacillati</taxon>
        <taxon>Actinomycetota</taxon>
        <taxon>Actinomycetes</taxon>
        <taxon>Propionibacteriales</taxon>
        <taxon>Kribbellaceae</taxon>
        <taxon>Kribbella</taxon>
    </lineage>
</organism>
<dbReference type="InterPro" id="IPR000843">
    <property type="entry name" value="HTH_LacI"/>
</dbReference>
<gene>
    <name evidence="7" type="ORF">FDA38_21395</name>
</gene>
<dbReference type="InterPro" id="IPR010982">
    <property type="entry name" value="Lambda_DNA-bd_dom_sf"/>
</dbReference>
<sequence length="371" mass="39896">MTPARNAGETSGTAVVGRISRKATELSRTPAKRPTQADIARLAGVSQATVSLVLNERDASIRISPATRERVLTVMREWGYVANASARSLAGGRNKIIGVYTFEPVFPTSGVDFYFPFLLGMEQEAADLGYDLLLFTSAGGERQIFRDGSTRLWHADGALLLGRDPNVEEIERLRDSGYPFVYVGHREVSGPPVSYVAADYAGATQQLTERLFQLGHQRVAYARIGNGGAQPSRDREGGFRQATPYQHLAGPVWTLDSVAEVDGLVEELQRGGITAVLAEQQLLAEELLVCATRRGLAIPDDLSVVELGDSTGARHDGTPWTGLIVPREQMGRQAMGLLVQLLEAPDSGALSESVRCGFAPGATVGPPKELP</sequence>
<dbReference type="SUPFAM" id="SSF53822">
    <property type="entry name" value="Periplasmic binding protein-like I"/>
    <property type="match status" value="1"/>
</dbReference>
<dbReference type="PROSITE" id="PS50932">
    <property type="entry name" value="HTH_LACI_2"/>
    <property type="match status" value="1"/>
</dbReference>
<dbReference type="CDD" id="cd01392">
    <property type="entry name" value="HTH_LacI"/>
    <property type="match status" value="1"/>
</dbReference>
<dbReference type="Pfam" id="PF00356">
    <property type="entry name" value="LacI"/>
    <property type="match status" value="1"/>
</dbReference>
<evidence type="ECO:0000313" key="7">
    <source>
        <dbReference type="EMBL" id="TKK77704.1"/>
    </source>
</evidence>
<dbReference type="Proteomes" id="UP000305836">
    <property type="component" value="Unassembled WGS sequence"/>
</dbReference>
<keyword evidence="4" id="KW-0804">Transcription</keyword>
<dbReference type="SUPFAM" id="SSF47413">
    <property type="entry name" value="lambda repressor-like DNA-binding domains"/>
    <property type="match status" value="1"/>
</dbReference>
<comment type="caution">
    <text evidence="7">The sequence shown here is derived from an EMBL/GenBank/DDBJ whole genome shotgun (WGS) entry which is preliminary data.</text>
</comment>
<dbReference type="PANTHER" id="PTHR30146:SF148">
    <property type="entry name" value="HTH-TYPE TRANSCRIPTIONAL REPRESSOR PURR-RELATED"/>
    <property type="match status" value="1"/>
</dbReference>
<dbReference type="SMART" id="SM00354">
    <property type="entry name" value="HTH_LACI"/>
    <property type="match status" value="1"/>
</dbReference>
<dbReference type="PANTHER" id="PTHR30146">
    <property type="entry name" value="LACI-RELATED TRANSCRIPTIONAL REPRESSOR"/>
    <property type="match status" value="1"/>
</dbReference>
<evidence type="ECO:0000256" key="5">
    <source>
        <dbReference type="SAM" id="MobiDB-lite"/>
    </source>
</evidence>
<feature type="domain" description="HTH lacI-type" evidence="6">
    <location>
        <begin position="34"/>
        <end position="91"/>
    </location>
</feature>
<dbReference type="GO" id="GO:0000976">
    <property type="term" value="F:transcription cis-regulatory region binding"/>
    <property type="evidence" value="ECO:0007669"/>
    <property type="project" value="TreeGrafter"/>
</dbReference>
<evidence type="ECO:0000256" key="1">
    <source>
        <dbReference type="ARBA" id="ARBA00022491"/>
    </source>
</evidence>
<dbReference type="InterPro" id="IPR028082">
    <property type="entry name" value="Peripla_BP_I"/>
</dbReference>
<dbReference type="InterPro" id="IPR046335">
    <property type="entry name" value="LacI/GalR-like_sensor"/>
</dbReference>
<accession>A0A4U3LRB5</accession>
<dbReference type="CDD" id="cd06267">
    <property type="entry name" value="PBP1_LacI_sugar_binding-like"/>
    <property type="match status" value="1"/>
</dbReference>
<evidence type="ECO:0000313" key="8">
    <source>
        <dbReference type="Proteomes" id="UP000305836"/>
    </source>
</evidence>
<dbReference type="Gene3D" id="1.10.260.40">
    <property type="entry name" value="lambda repressor-like DNA-binding domains"/>
    <property type="match status" value="1"/>
</dbReference>
<dbReference type="Gene3D" id="3.40.50.2300">
    <property type="match status" value="2"/>
</dbReference>
<dbReference type="GO" id="GO:0003700">
    <property type="term" value="F:DNA-binding transcription factor activity"/>
    <property type="evidence" value="ECO:0007669"/>
    <property type="project" value="TreeGrafter"/>
</dbReference>
<dbReference type="OrthoDB" id="9790412at2"/>
<evidence type="ECO:0000256" key="4">
    <source>
        <dbReference type="ARBA" id="ARBA00023163"/>
    </source>
</evidence>
<evidence type="ECO:0000259" key="6">
    <source>
        <dbReference type="PROSITE" id="PS50932"/>
    </source>
</evidence>